<dbReference type="InterPro" id="IPR035906">
    <property type="entry name" value="MetI-like_sf"/>
</dbReference>
<dbReference type="GO" id="GO:0055085">
    <property type="term" value="P:transmembrane transport"/>
    <property type="evidence" value="ECO:0007669"/>
    <property type="project" value="InterPro"/>
</dbReference>
<comment type="subcellular location">
    <subcellularLocation>
        <location evidence="1 7">Cell membrane</location>
        <topology evidence="1 7">Multi-pass membrane protein</topology>
    </subcellularLocation>
</comment>
<accession>A0A1E8FJA9</accession>
<keyword evidence="10" id="KW-1185">Reference proteome</keyword>
<dbReference type="STRING" id="1856405.BFC17_10145"/>
<evidence type="ECO:0000256" key="1">
    <source>
        <dbReference type="ARBA" id="ARBA00004651"/>
    </source>
</evidence>
<feature type="transmembrane region" description="Helical" evidence="7">
    <location>
        <begin position="123"/>
        <end position="144"/>
    </location>
</feature>
<feature type="transmembrane region" description="Helical" evidence="7">
    <location>
        <begin position="169"/>
        <end position="193"/>
    </location>
</feature>
<dbReference type="Proteomes" id="UP000176037">
    <property type="component" value="Unassembled WGS sequence"/>
</dbReference>
<evidence type="ECO:0000256" key="5">
    <source>
        <dbReference type="ARBA" id="ARBA00022989"/>
    </source>
</evidence>
<evidence type="ECO:0000256" key="2">
    <source>
        <dbReference type="ARBA" id="ARBA00022448"/>
    </source>
</evidence>
<evidence type="ECO:0000313" key="10">
    <source>
        <dbReference type="Proteomes" id="UP000176037"/>
    </source>
</evidence>
<dbReference type="Pfam" id="PF00528">
    <property type="entry name" value="BPD_transp_1"/>
    <property type="match status" value="1"/>
</dbReference>
<protein>
    <submittedName>
        <fullName evidence="9">ABC transporter permease</fullName>
    </submittedName>
</protein>
<keyword evidence="3" id="KW-1003">Cell membrane</keyword>
<dbReference type="InterPro" id="IPR000515">
    <property type="entry name" value="MetI-like"/>
</dbReference>
<dbReference type="CDD" id="cd06261">
    <property type="entry name" value="TM_PBP2"/>
    <property type="match status" value="1"/>
</dbReference>
<dbReference type="PANTHER" id="PTHR30151:SF20">
    <property type="entry name" value="ABC TRANSPORTER PERMEASE PROTEIN HI_0355-RELATED"/>
    <property type="match status" value="1"/>
</dbReference>
<evidence type="ECO:0000256" key="6">
    <source>
        <dbReference type="ARBA" id="ARBA00023136"/>
    </source>
</evidence>
<organism evidence="9 10">
    <name type="scientific">Alteromonas lipolytica</name>
    <dbReference type="NCBI Taxonomy" id="1856405"/>
    <lineage>
        <taxon>Bacteria</taxon>
        <taxon>Pseudomonadati</taxon>
        <taxon>Pseudomonadota</taxon>
        <taxon>Gammaproteobacteria</taxon>
        <taxon>Alteromonadales</taxon>
        <taxon>Alteromonadaceae</taxon>
        <taxon>Alteromonas/Salinimonas group</taxon>
        <taxon>Alteromonas</taxon>
    </lineage>
</organism>
<feature type="domain" description="ABC transmembrane type-1" evidence="8">
    <location>
        <begin position="57"/>
        <end position="235"/>
    </location>
</feature>
<evidence type="ECO:0000256" key="4">
    <source>
        <dbReference type="ARBA" id="ARBA00022692"/>
    </source>
</evidence>
<evidence type="ECO:0000256" key="3">
    <source>
        <dbReference type="ARBA" id="ARBA00022475"/>
    </source>
</evidence>
<feature type="transmembrane region" description="Helical" evidence="7">
    <location>
        <begin position="91"/>
        <end position="117"/>
    </location>
</feature>
<dbReference type="OrthoDB" id="8138334at2"/>
<dbReference type="Gene3D" id="1.10.3720.10">
    <property type="entry name" value="MetI-like"/>
    <property type="match status" value="1"/>
</dbReference>
<dbReference type="RefSeq" id="WP_070174872.1">
    <property type="nucleotide sequence ID" value="NZ_BMJR01000004.1"/>
</dbReference>
<feature type="transmembrane region" description="Helical" evidence="7">
    <location>
        <begin position="213"/>
        <end position="234"/>
    </location>
</feature>
<evidence type="ECO:0000256" key="7">
    <source>
        <dbReference type="RuleBase" id="RU363032"/>
    </source>
</evidence>
<feature type="transmembrane region" description="Helical" evidence="7">
    <location>
        <begin position="53"/>
        <end position="79"/>
    </location>
</feature>
<gene>
    <name evidence="9" type="ORF">BFC17_10145</name>
</gene>
<name>A0A1E8FJA9_9ALTE</name>
<comment type="caution">
    <text evidence="9">The sequence shown here is derived from an EMBL/GenBank/DDBJ whole genome shotgun (WGS) entry which is preliminary data.</text>
</comment>
<comment type="similarity">
    <text evidence="7">Belongs to the binding-protein-dependent transport system permease family.</text>
</comment>
<keyword evidence="2 7" id="KW-0813">Transport</keyword>
<keyword evidence="6 7" id="KW-0472">Membrane</keyword>
<evidence type="ECO:0000313" key="9">
    <source>
        <dbReference type="EMBL" id="OFI36029.1"/>
    </source>
</evidence>
<dbReference type="AlphaFoldDB" id="A0A1E8FJA9"/>
<dbReference type="PANTHER" id="PTHR30151">
    <property type="entry name" value="ALKANE SULFONATE ABC TRANSPORTER-RELATED, MEMBRANE SUBUNIT"/>
    <property type="match status" value="1"/>
</dbReference>
<dbReference type="SUPFAM" id="SSF161098">
    <property type="entry name" value="MetI-like"/>
    <property type="match status" value="1"/>
</dbReference>
<keyword evidence="5 7" id="KW-1133">Transmembrane helix</keyword>
<dbReference type="GO" id="GO:0005886">
    <property type="term" value="C:plasma membrane"/>
    <property type="evidence" value="ECO:0007669"/>
    <property type="project" value="UniProtKB-SubCell"/>
</dbReference>
<sequence>MKTLLSRLWILLFWLALVAVWEISCRVWAVPEFILPMPSAIWQAFLDVEFNRWMAHLWATLRVALSGFFISLAISLPLAIVMLRSATIKKLLYPMLVVIQATPVVAVAPLIIVLVGTEDPSRILITCLITFFPMVVSTITGMSATPDELIELSRSLQAPRYRETWQIRIPYAMGHIFSGLRVAITLAVIGAVVAEFVAAEEGLGYFIQFSTSFFKIPQAFAGLIFLACVSLLLFKSVQWVQQLWFPWSLNNNE</sequence>
<keyword evidence="4 7" id="KW-0812">Transmembrane</keyword>
<dbReference type="EMBL" id="MJIC01000004">
    <property type="protein sequence ID" value="OFI36029.1"/>
    <property type="molecule type" value="Genomic_DNA"/>
</dbReference>
<reference evidence="9 10" key="1">
    <citation type="submission" date="2016-09" db="EMBL/GenBank/DDBJ databases">
        <title>Alteromonas lipolytica, a new species isolated from sea water.</title>
        <authorList>
            <person name="Wu Y.-H."/>
            <person name="Cheng H."/>
            <person name="Xu X.-W."/>
        </authorList>
    </citation>
    <scope>NUCLEOTIDE SEQUENCE [LARGE SCALE GENOMIC DNA]</scope>
    <source>
        <strain evidence="9 10">JW12</strain>
    </source>
</reference>
<proteinExistence type="inferred from homology"/>
<dbReference type="PROSITE" id="PS50928">
    <property type="entry name" value="ABC_TM1"/>
    <property type="match status" value="1"/>
</dbReference>
<evidence type="ECO:0000259" key="8">
    <source>
        <dbReference type="PROSITE" id="PS50928"/>
    </source>
</evidence>